<proteinExistence type="predicted"/>
<dbReference type="Proteomes" id="UP000183952">
    <property type="component" value="Unassembled WGS sequence"/>
</dbReference>
<name>A0A1M6MEH8_9CLOT</name>
<dbReference type="EMBL" id="FRAD01000007">
    <property type="protein sequence ID" value="SHJ81740.1"/>
    <property type="molecule type" value="Genomic_DNA"/>
</dbReference>
<sequence length="47" mass="4975">MEIVMLIARIILLILSGMSSVGAVEEVAKASGVASATLWSKLPSRFK</sequence>
<accession>A0A1M6MEH8</accession>
<dbReference type="AlphaFoldDB" id="A0A1M6MEH8"/>
<protein>
    <submittedName>
        <fullName evidence="1">Uncharacterized protein</fullName>
    </submittedName>
</protein>
<evidence type="ECO:0000313" key="2">
    <source>
        <dbReference type="Proteomes" id="UP000183952"/>
    </source>
</evidence>
<dbReference type="STRING" id="1121331.SAMN02745248_01019"/>
<reference evidence="1 2" key="1">
    <citation type="submission" date="2016-11" db="EMBL/GenBank/DDBJ databases">
        <authorList>
            <person name="Jaros S."/>
            <person name="Januszkiewicz K."/>
            <person name="Wedrychowicz H."/>
        </authorList>
    </citation>
    <scope>NUCLEOTIDE SEQUENCE [LARGE SCALE GENOMIC DNA]</scope>
    <source>
        <strain evidence="1 2">DSM 3090</strain>
    </source>
</reference>
<organism evidence="1 2">
    <name type="scientific">Hathewaya proteolytica DSM 3090</name>
    <dbReference type="NCBI Taxonomy" id="1121331"/>
    <lineage>
        <taxon>Bacteria</taxon>
        <taxon>Bacillati</taxon>
        <taxon>Bacillota</taxon>
        <taxon>Clostridia</taxon>
        <taxon>Eubacteriales</taxon>
        <taxon>Clostridiaceae</taxon>
        <taxon>Hathewaya</taxon>
    </lineage>
</organism>
<gene>
    <name evidence="1" type="ORF">SAMN02745248_01019</name>
</gene>
<evidence type="ECO:0000313" key="1">
    <source>
        <dbReference type="EMBL" id="SHJ81740.1"/>
    </source>
</evidence>
<keyword evidence="2" id="KW-1185">Reference proteome</keyword>